<dbReference type="GO" id="GO:0009451">
    <property type="term" value="P:RNA modification"/>
    <property type="evidence" value="ECO:0007669"/>
    <property type="project" value="InterPro"/>
</dbReference>
<dbReference type="InterPro" id="IPR011990">
    <property type="entry name" value="TPR-like_helical_dom_sf"/>
</dbReference>
<dbReference type="InterPro" id="IPR002885">
    <property type="entry name" value="PPR_rpt"/>
</dbReference>
<evidence type="ECO:0008006" key="4">
    <source>
        <dbReference type="Google" id="ProtNLM"/>
    </source>
</evidence>
<keyword evidence="3" id="KW-1185">Reference proteome</keyword>
<proteinExistence type="predicted"/>
<dbReference type="Proteomes" id="UP001152523">
    <property type="component" value="Unassembled WGS sequence"/>
</dbReference>
<gene>
    <name evidence="2" type="ORF">CEPIT_LOCUS35689</name>
</gene>
<dbReference type="PANTHER" id="PTHR47926">
    <property type="entry name" value="PENTATRICOPEPTIDE REPEAT-CONTAINING PROTEIN"/>
    <property type="match status" value="1"/>
</dbReference>
<reference evidence="2" key="1">
    <citation type="submission" date="2022-07" db="EMBL/GenBank/DDBJ databases">
        <authorList>
            <person name="Macas J."/>
            <person name="Novak P."/>
            <person name="Neumann P."/>
        </authorList>
    </citation>
    <scope>NUCLEOTIDE SEQUENCE</scope>
</reference>
<protein>
    <recommendedName>
        <fullName evidence="4">Pentatricopeptide repeat-containing protein</fullName>
    </recommendedName>
</protein>
<dbReference type="InterPro" id="IPR046960">
    <property type="entry name" value="PPR_At4g14850-like_plant"/>
</dbReference>
<accession>A0AAV0FMV8</accession>
<dbReference type="Gene3D" id="1.25.40.10">
    <property type="entry name" value="Tetratricopeptide repeat domain"/>
    <property type="match status" value="1"/>
</dbReference>
<evidence type="ECO:0000313" key="3">
    <source>
        <dbReference type="Proteomes" id="UP001152523"/>
    </source>
</evidence>
<dbReference type="GO" id="GO:0003723">
    <property type="term" value="F:RNA binding"/>
    <property type="evidence" value="ECO:0007669"/>
    <property type="project" value="InterPro"/>
</dbReference>
<sequence>MYGKCGFLAENRRVLDEMPPRDVVSWNSMVVGYAQNGSFDDALEAMKHGYFPRVSYQHIGNVLVSEDTRTFPRFRVSISVLHRLEVCKQMNFFCLKPDAWTMASLLSAVTNTCMGNVAFVWNMFLDMGKNKLDPLECEDGCICQELYAYIGHQN</sequence>
<organism evidence="2 3">
    <name type="scientific">Cuscuta epithymum</name>
    <dbReference type="NCBI Taxonomy" id="186058"/>
    <lineage>
        <taxon>Eukaryota</taxon>
        <taxon>Viridiplantae</taxon>
        <taxon>Streptophyta</taxon>
        <taxon>Embryophyta</taxon>
        <taxon>Tracheophyta</taxon>
        <taxon>Spermatophyta</taxon>
        <taxon>Magnoliopsida</taxon>
        <taxon>eudicotyledons</taxon>
        <taxon>Gunneridae</taxon>
        <taxon>Pentapetalae</taxon>
        <taxon>asterids</taxon>
        <taxon>lamiids</taxon>
        <taxon>Solanales</taxon>
        <taxon>Convolvulaceae</taxon>
        <taxon>Cuscuteae</taxon>
        <taxon>Cuscuta</taxon>
        <taxon>Cuscuta subgen. Cuscuta</taxon>
    </lineage>
</organism>
<dbReference type="NCBIfam" id="TIGR00756">
    <property type="entry name" value="PPR"/>
    <property type="match status" value="1"/>
</dbReference>
<evidence type="ECO:0000313" key="2">
    <source>
        <dbReference type="EMBL" id="CAH9136977.1"/>
    </source>
</evidence>
<keyword evidence="1" id="KW-0677">Repeat</keyword>
<comment type="caution">
    <text evidence="2">The sequence shown here is derived from an EMBL/GenBank/DDBJ whole genome shotgun (WGS) entry which is preliminary data.</text>
</comment>
<name>A0AAV0FMV8_9ASTE</name>
<dbReference type="EMBL" id="CAMAPF010000997">
    <property type="protein sequence ID" value="CAH9136977.1"/>
    <property type="molecule type" value="Genomic_DNA"/>
</dbReference>
<dbReference type="AlphaFoldDB" id="A0AAV0FMV8"/>
<evidence type="ECO:0000256" key="1">
    <source>
        <dbReference type="ARBA" id="ARBA00022737"/>
    </source>
</evidence>